<sequence>MPMPYHTTPGDQSHGQGEEGLKAAGPATPGCLP</sequence>
<reference evidence="2" key="1">
    <citation type="submission" date="2014-09" db="EMBL/GenBank/DDBJ databases">
        <authorList>
            <person name="Magalhaes I.L.F."/>
            <person name="Oliveira U."/>
            <person name="Santos F.R."/>
            <person name="Vidigal T.H.D.A."/>
            <person name="Brescovit A.D."/>
            <person name="Santos A.J."/>
        </authorList>
    </citation>
    <scope>NUCLEOTIDE SEQUENCE</scope>
    <source>
        <tissue evidence="2">Shoot tissue taken approximately 20 cm above the soil surface</tissue>
    </source>
</reference>
<evidence type="ECO:0000256" key="1">
    <source>
        <dbReference type="SAM" id="MobiDB-lite"/>
    </source>
</evidence>
<reference evidence="2" key="2">
    <citation type="journal article" date="2015" name="Data Brief">
        <title>Shoot transcriptome of the giant reed, Arundo donax.</title>
        <authorList>
            <person name="Barrero R.A."/>
            <person name="Guerrero F.D."/>
            <person name="Moolhuijzen P."/>
            <person name="Goolsby J.A."/>
            <person name="Tidwell J."/>
            <person name="Bellgard S.E."/>
            <person name="Bellgard M.I."/>
        </authorList>
    </citation>
    <scope>NUCLEOTIDE SEQUENCE</scope>
    <source>
        <tissue evidence="2">Shoot tissue taken approximately 20 cm above the soil surface</tissue>
    </source>
</reference>
<organism evidence="2">
    <name type="scientific">Arundo donax</name>
    <name type="common">Giant reed</name>
    <name type="synonym">Donax arundinaceus</name>
    <dbReference type="NCBI Taxonomy" id="35708"/>
    <lineage>
        <taxon>Eukaryota</taxon>
        <taxon>Viridiplantae</taxon>
        <taxon>Streptophyta</taxon>
        <taxon>Embryophyta</taxon>
        <taxon>Tracheophyta</taxon>
        <taxon>Spermatophyta</taxon>
        <taxon>Magnoliopsida</taxon>
        <taxon>Liliopsida</taxon>
        <taxon>Poales</taxon>
        <taxon>Poaceae</taxon>
        <taxon>PACMAD clade</taxon>
        <taxon>Arundinoideae</taxon>
        <taxon>Arundineae</taxon>
        <taxon>Arundo</taxon>
    </lineage>
</organism>
<feature type="region of interest" description="Disordered" evidence="1">
    <location>
        <begin position="1"/>
        <end position="33"/>
    </location>
</feature>
<evidence type="ECO:0000313" key="2">
    <source>
        <dbReference type="EMBL" id="JAD53177.1"/>
    </source>
</evidence>
<dbReference type="EMBL" id="GBRH01244718">
    <property type="protein sequence ID" value="JAD53177.1"/>
    <property type="molecule type" value="Transcribed_RNA"/>
</dbReference>
<proteinExistence type="predicted"/>
<dbReference type="AlphaFoldDB" id="A0A0A9B1J8"/>
<accession>A0A0A9B1J8</accession>
<name>A0A0A9B1J8_ARUDO</name>
<protein>
    <submittedName>
        <fullName evidence="2">Uncharacterized protein</fullName>
    </submittedName>
</protein>